<gene>
    <name evidence="1" type="ORF">N7G274_008361</name>
</gene>
<name>A0ABR4A253_9LECA</name>
<evidence type="ECO:0000313" key="1">
    <source>
        <dbReference type="EMBL" id="KAL2038839.1"/>
    </source>
</evidence>
<evidence type="ECO:0000313" key="2">
    <source>
        <dbReference type="Proteomes" id="UP001590950"/>
    </source>
</evidence>
<reference evidence="1 2" key="1">
    <citation type="submission" date="2024-09" db="EMBL/GenBank/DDBJ databases">
        <title>Rethinking Asexuality: The Enigmatic Case of Functional Sexual Genes in Lepraria (Stereocaulaceae).</title>
        <authorList>
            <person name="Doellman M."/>
            <person name="Sun Y."/>
            <person name="Barcenas-Pena A."/>
            <person name="Lumbsch H.T."/>
            <person name="Grewe F."/>
        </authorList>
    </citation>
    <scope>NUCLEOTIDE SEQUENCE [LARGE SCALE GENOMIC DNA]</scope>
    <source>
        <strain evidence="1 2">Mercado 3170</strain>
    </source>
</reference>
<sequence>MPNHPPSDGSWRHTLGSPSFPIEPGRYHFYIGLFCPFTHRVTITRELKGLQDYLPLSVVKAHPKEGGGWRFPVTDDEYPGSTIDNLFHFKLLTRGLLQER</sequence>
<dbReference type="PANTHER" id="PTHR32419">
    <property type="entry name" value="GLUTATHIONYL-HYDROQUINONE REDUCTASE"/>
    <property type="match status" value="1"/>
</dbReference>
<evidence type="ECO:0008006" key="3">
    <source>
        <dbReference type="Google" id="ProtNLM"/>
    </source>
</evidence>
<protein>
    <recommendedName>
        <fullName evidence="3">GST N-terminal domain-containing protein</fullName>
    </recommendedName>
</protein>
<accession>A0ABR4A253</accession>
<organism evidence="1 2">
    <name type="scientific">Stereocaulon virgatum</name>
    <dbReference type="NCBI Taxonomy" id="373712"/>
    <lineage>
        <taxon>Eukaryota</taxon>
        <taxon>Fungi</taxon>
        <taxon>Dikarya</taxon>
        <taxon>Ascomycota</taxon>
        <taxon>Pezizomycotina</taxon>
        <taxon>Lecanoromycetes</taxon>
        <taxon>OSLEUM clade</taxon>
        <taxon>Lecanoromycetidae</taxon>
        <taxon>Lecanorales</taxon>
        <taxon>Lecanorineae</taxon>
        <taxon>Stereocaulaceae</taxon>
        <taxon>Stereocaulon</taxon>
    </lineage>
</organism>
<comment type="caution">
    <text evidence="1">The sequence shown here is derived from an EMBL/GenBank/DDBJ whole genome shotgun (WGS) entry which is preliminary data.</text>
</comment>
<keyword evidence="2" id="KW-1185">Reference proteome</keyword>
<dbReference type="Proteomes" id="UP001590950">
    <property type="component" value="Unassembled WGS sequence"/>
</dbReference>
<dbReference type="PANTHER" id="PTHR32419:SF23">
    <property type="entry name" value="GLUTATHIONE S-TRANSFERASE (EUROFUNG)"/>
    <property type="match status" value="1"/>
</dbReference>
<proteinExistence type="predicted"/>
<dbReference type="Gene3D" id="3.40.30.10">
    <property type="entry name" value="Glutaredoxin"/>
    <property type="match status" value="1"/>
</dbReference>
<dbReference type="InterPro" id="IPR016639">
    <property type="entry name" value="GST_Omega/GSH"/>
</dbReference>
<dbReference type="EMBL" id="JBEFKJ010000029">
    <property type="protein sequence ID" value="KAL2038839.1"/>
    <property type="molecule type" value="Genomic_DNA"/>
</dbReference>